<protein>
    <submittedName>
        <fullName evidence="1">Uncharacterized protein</fullName>
    </submittedName>
</protein>
<name>A0ACC2W329_9TREE</name>
<proteinExistence type="predicted"/>
<dbReference type="EMBL" id="JASBWS010000046">
    <property type="protein sequence ID" value="KAJ9105853.1"/>
    <property type="molecule type" value="Genomic_DNA"/>
</dbReference>
<comment type="caution">
    <text evidence="1">The sequence shown here is derived from an EMBL/GenBank/DDBJ whole genome shotgun (WGS) entry which is preliminary data.</text>
</comment>
<evidence type="ECO:0000313" key="2">
    <source>
        <dbReference type="Proteomes" id="UP001230649"/>
    </source>
</evidence>
<evidence type="ECO:0000313" key="1">
    <source>
        <dbReference type="EMBL" id="KAJ9105853.1"/>
    </source>
</evidence>
<reference evidence="1" key="1">
    <citation type="submission" date="2023-04" db="EMBL/GenBank/DDBJ databases">
        <title>Draft Genome sequencing of Naganishia species isolated from polar environments using Oxford Nanopore Technology.</title>
        <authorList>
            <person name="Leo P."/>
            <person name="Venkateswaran K."/>
        </authorList>
    </citation>
    <scope>NUCLEOTIDE SEQUENCE</scope>
    <source>
        <strain evidence="1">MNA-CCFEE 5262</strain>
    </source>
</reference>
<accession>A0ACC2W329</accession>
<dbReference type="Proteomes" id="UP001230649">
    <property type="component" value="Unassembled WGS sequence"/>
</dbReference>
<organism evidence="1 2">
    <name type="scientific">Naganishia adeliensis</name>
    <dbReference type="NCBI Taxonomy" id="92952"/>
    <lineage>
        <taxon>Eukaryota</taxon>
        <taxon>Fungi</taxon>
        <taxon>Dikarya</taxon>
        <taxon>Basidiomycota</taxon>
        <taxon>Agaricomycotina</taxon>
        <taxon>Tremellomycetes</taxon>
        <taxon>Filobasidiales</taxon>
        <taxon>Filobasidiaceae</taxon>
        <taxon>Naganishia</taxon>
    </lineage>
</organism>
<gene>
    <name evidence="1" type="ORF">QFC20_004188</name>
</gene>
<keyword evidence="2" id="KW-1185">Reference proteome</keyword>
<sequence>MYPKLSIPHRATPFVYMENETTDSVNQPSPNVDQAQIHRVRSLPGERRVPPIDTTIRLILSPVLPSEDSDSNAAGERTSEALPSRTPIKTTKPTHRSTLVDGPVSPELPHVATPRAHIGIYEPMHLSVNVYRAQGTLLVRGLGASYSAS</sequence>